<accession>A0A7W9TZ52</accession>
<dbReference type="SUPFAM" id="SSF50129">
    <property type="entry name" value="GroES-like"/>
    <property type="match status" value="1"/>
</dbReference>
<comment type="similarity">
    <text evidence="1 3 4">Belongs to the GroES chaperonin family.</text>
</comment>
<evidence type="ECO:0000256" key="4">
    <source>
        <dbReference type="RuleBase" id="RU000535"/>
    </source>
</evidence>
<dbReference type="GO" id="GO:0005737">
    <property type="term" value="C:cytoplasm"/>
    <property type="evidence" value="ECO:0007669"/>
    <property type="project" value="UniProtKB-SubCell"/>
</dbReference>
<dbReference type="InterPro" id="IPR011032">
    <property type="entry name" value="GroES-like_sf"/>
</dbReference>
<comment type="function">
    <text evidence="3 4">Together with the chaperonin GroEL, plays an essential role in assisting protein folding. The GroEL-GroES system forms a nano-cage that allows encapsulation of the non-native substrate proteins and provides a physical environment optimized to promote and accelerate protein folding. GroES binds to the apical surface of the GroEL ring, thereby capping the opening of the GroEL channel.</text>
</comment>
<dbReference type="NCBIfam" id="NF001533">
    <property type="entry name" value="PRK00364.2-4"/>
    <property type="match status" value="1"/>
</dbReference>
<dbReference type="HAMAP" id="MF_00580">
    <property type="entry name" value="CH10"/>
    <property type="match status" value="1"/>
</dbReference>
<dbReference type="GO" id="GO:0046872">
    <property type="term" value="F:metal ion binding"/>
    <property type="evidence" value="ECO:0007669"/>
    <property type="project" value="TreeGrafter"/>
</dbReference>
<sequence length="106" mass="11496">MQIRPLYDRVIVKRIETQRTTASGIVIPDSAAEKPEQGEVIAVGSGRLLQDGTLRALQLKVGDRVLFGKYAGQTVKVDGEELLVMREEDVMGVLDTDDASAARKAA</sequence>
<dbReference type="InterPro" id="IPR037124">
    <property type="entry name" value="Chaperonin_GroES_sf"/>
</dbReference>
<dbReference type="GO" id="GO:0051082">
    <property type="term" value="F:unfolded protein binding"/>
    <property type="evidence" value="ECO:0007669"/>
    <property type="project" value="TreeGrafter"/>
</dbReference>
<reference evidence="5 6" key="1">
    <citation type="submission" date="2020-08" db="EMBL/GenBank/DDBJ databases">
        <title>Above-ground endophytic microbial communities from plants in different locations in the United States.</title>
        <authorList>
            <person name="Frank C."/>
        </authorList>
    </citation>
    <scope>NUCLEOTIDE SEQUENCE [LARGE SCALE GENOMIC DNA]</scope>
    <source>
        <strain evidence="5 6">WP4_2_2</strain>
    </source>
</reference>
<dbReference type="AlphaFoldDB" id="A0A7W9TZ52"/>
<dbReference type="PROSITE" id="PS00681">
    <property type="entry name" value="CHAPERONINS_CPN10"/>
    <property type="match status" value="1"/>
</dbReference>
<dbReference type="GO" id="GO:0051087">
    <property type="term" value="F:protein-folding chaperone binding"/>
    <property type="evidence" value="ECO:0007669"/>
    <property type="project" value="TreeGrafter"/>
</dbReference>
<evidence type="ECO:0000256" key="2">
    <source>
        <dbReference type="ARBA" id="ARBA00023186"/>
    </source>
</evidence>
<evidence type="ECO:0000313" key="5">
    <source>
        <dbReference type="EMBL" id="MBB6104033.1"/>
    </source>
</evidence>
<dbReference type="GO" id="GO:0005524">
    <property type="term" value="F:ATP binding"/>
    <property type="evidence" value="ECO:0007669"/>
    <property type="project" value="InterPro"/>
</dbReference>
<comment type="caution">
    <text evidence="5">The sequence shown here is derived from an EMBL/GenBank/DDBJ whole genome shotgun (WGS) entry which is preliminary data.</text>
</comment>
<dbReference type="PANTHER" id="PTHR10772:SF58">
    <property type="entry name" value="CO-CHAPERONIN GROES"/>
    <property type="match status" value="1"/>
</dbReference>
<protein>
    <recommendedName>
        <fullName evidence="3">Co-chaperonin GroES</fullName>
    </recommendedName>
    <alternativeName>
        <fullName evidence="3">10 kDa chaperonin</fullName>
    </alternativeName>
    <alternativeName>
        <fullName evidence="3">Chaperonin-10</fullName>
        <shortName evidence="3">Cpn10</shortName>
    </alternativeName>
</protein>
<evidence type="ECO:0000256" key="1">
    <source>
        <dbReference type="ARBA" id="ARBA00006975"/>
    </source>
</evidence>
<dbReference type="SMART" id="SM00883">
    <property type="entry name" value="Cpn10"/>
    <property type="match status" value="1"/>
</dbReference>
<dbReference type="RefSeq" id="WP_183725927.1">
    <property type="nucleotide sequence ID" value="NZ_JACHBW010000011.1"/>
</dbReference>
<keyword evidence="2 3" id="KW-0143">Chaperone</keyword>
<dbReference type="NCBIfam" id="NF001531">
    <property type="entry name" value="PRK00364.2-2"/>
    <property type="match status" value="1"/>
</dbReference>
<comment type="subcellular location">
    <subcellularLocation>
        <location evidence="3">Cytoplasm</location>
    </subcellularLocation>
</comment>
<organism evidence="5 6">
    <name type="scientific">Paraburkholderia bannensis</name>
    <dbReference type="NCBI Taxonomy" id="765414"/>
    <lineage>
        <taxon>Bacteria</taxon>
        <taxon>Pseudomonadati</taxon>
        <taxon>Pseudomonadota</taxon>
        <taxon>Betaproteobacteria</taxon>
        <taxon>Burkholderiales</taxon>
        <taxon>Burkholderiaceae</taxon>
        <taxon>Paraburkholderia</taxon>
    </lineage>
</organism>
<dbReference type="EMBL" id="JACHBW010000011">
    <property type="protein sequence ID" value="MBB6104033.1"/>
    <property type="molecule type" value="Genomic_DNA"/>
</dbReference>
<dbReference type="Pfam" id="PF00166">
    <property type="entry name" value="Cpn10"/>
    <property type="match status" value="1"/>
</dbReference>
<gene>
    <name evidence="3" type="primary">groES</name>
    <name evidence="3" type="synonym">groS</name>
    <name evidence="5" type="ORF">F4827_003892</name>
</gene>
<keyword evidence="3" id="KW-0963">Cytoplasm</keyword>
<dbReference type="PRINTS" id="PR00297">
    <property type="entry name" value="CHAPERONIN10"/>
</dbReference>
<name>A0A7W9TZ52_9BURK</name>
<evidence type="ECO:0000313" key="6">
    <source>
        <dbReference type="Proteomes" id="UP000571554"/>
    </source>
</evidence>
<keyword evidence="6" id="KW-1185">Reference proteome</keyword>
<comment type="subunit">
    <text evidence="3">Heptamer of 7 subunits arranged in a ring. Interacts with the chaperonin GroEL.</text>
</comment>
<dbReference type="Gene3D" id="2.30.33.40">
    <property type="entry name" value="GroES chaperonin"/>
    <property type="match status" value="1"/>
</dbReference>
<dbReference type="FunFam" id="2.30.33.40:FF:000001">
    <property type="entry name" value="10 kDa chaperonin"/>
    <property type="match status" value="1"/>
</dbReference>
<dbReference type="CDD" id="cd00320">
    <property type="entry name" value="cpn10"/>
    <property type="match status" value="1"/>
</dbReference>
<dbReference type="NCBIfam" id="NF001527">
    <property type="entry name" value="PRK00364.1-2"/>
    <property type="match status" value="1"/>
</dbReference>
<dbReference type="InterPro" id="IPR020818">
    <property type="entry name" value="Chaperonin_GroES"/>
</dbReference>
<dbReference type="PANTHER" id="PTHR10772">
    <property type="entry name" value="10 KDA HEAT SHOCK PROTEIN"/>
    <property type="match status" value="1"/>
</dbReference>
<dbReference type="Proteomes" id="UP000571554">
    <property type="component" value="Unassembled WGS sequence"/>
</dbReference>
<evidence type="ECO:0000256" key="3">
    <source>
        <dbReference type="HAMAP-Rule" id="MF_00580"/>
    </source>
</evidence>
<dbReference type="GO" id="GO:0044183">
    <property type="term" value="F:protein folding chaperone"/>
    <property type="evidence" value="ECO:0007669"/>
    <property type="project" value="InterPro"/>
</dbReference>
<proteinExistence type="inferred from homology"/>
<dbReference type="InterPro" id="IPR018369">
    <property type="entry name" value="Chaprnonin_Cpn10_CS"/>
</dbReference>